<dbReference type="Proteomes" id="UP000825729">
    <property type="component" value="Unassembled WGS sequence"/>
</dbReference>
<accession>A0AAV7EXC3</accession>
<evidence type="ECO:0000256" key="1">
    <source>
        <dbReference type="SAM" id="Coils"/>
    </source>
</evidence>
<protein>
    <submittedName>
        <fullName evidence="3">Uncharacterized protein</fullName>
    </submittedName>
</protein>
<keyword evidence="1" id="KW-0175">Coiled coil</keyword>
<organism evidence="3 4">
    <name type="scientific">Aristolochia fimbriata</name>
    <name type="common">White veined hardy Dutchman's pipe vine</name>
    <dbReference type="NCBI Taxonomy" id="158543"/>
    <lineage>
        <taxon>Eukaryota</taxon>
        <taxon>Viridiplantae</taxon>
        <taxon>Streptophyta</taxon>
        <taxon>Embryophyta</taxon>
        <taxon>Tracheophyta</taxon>
        <taxon>Spermatophyta</taxon>
        <taxon>Magnoliopsida</taxon>
        <taxon>Magnoliidae</taxon>
        <taxon>Piperales</taxon>
        <taxon>Aristolochiaceae</taxon>
        <taxon>Aristolochia</taxon>
    </lineage>
</organism>
<reference evidence="3 4" key="1">
    <citation type="submission" date="2021-07" db="EMBL/GenBank/DDBJ databases">
        <title>The Aristolochia fimbriata genome: insights into angiosperm evolution, floral development and chemical biosynthesis.</title>
        <authorList>
            <person name="Jiao Y."/>
        </authorList>
    </citation>
    <scope>NUCLEOTIDE SEQUENCE [LARGE SCALE GENOMIC DNA]</scope>
    <source>
        <strain evidence="3">IBCAS-2021</strain>
        <tissue evidence="3">Leaf</tissue>
    </source>
</reference>
<evidence type="ECO:0000313" key="3">
    <source>
        <dbReference type="EMBL" id="KAG9452785.1"/>
    </source>
</evidence>
<name>A0AAV7EXC3_ARIFI</name>
<dbReference type="EMBL" id="JAINDJ010000003">
    <property type="protein sequence ID" value="KAG9452785.1"/>
    <property type="molecule type" value="Genomic_DNA"/>
</dbReference>
<keyword evidence="4" id="KW-1185">Reference proteome</keyword>
<feature type="compositionally biased region" description="Polar residues" evidence="2">
    <location>
        <begin position="45"/>
        <end position="58"/>
    </location>
</feature>
<comment type="caution">
    <text evidence="3">The sequence shown here is derived from an EMBL/GenBank/DDBJ whole genome shotgun (WGS) entry which is preliminary data.</text>
</comment>
<evidence type="ECO:0000313" key="4">
    <source>
        <dbReference type="Proteomes" id="UP000825729"/>
    </source>
</evidence>
<feature type="region of interest" description="Disordered" evidence="2">
    <location>
        <begin position="34"/>
        <end position="60"/>
    </location>
</feature>
<sequence length="175" mass="19707">MADTSNTTHAGRNVGRTVEAISCVLLPLLHLSSSPASPEPCRSFKNPSLNSPRITLSQCDPPRPRSFHGDFLRQLKMRRPQPKSTVKTADTRRARWVGEDSQSPEGNLLHEYVERLIIIHELARNNSMELAKLKIEVKKFRDKIKAIEALKKEVSSLKEEIAKLNHKSPSPAKNL</sequence>
<evidence type="ECO:0000256" key="2">
    <source>
        <dbReference type="SAM" id="MobiDB-lite"/>
    </source>
</evidence>
<feature type="compositionally biased region" description="Basic and acidic residues" evidence="2">
    <location>
        <begin position="89"/>
        <end position="98"/>
    </location>
</feature>
<gene>
    <name evidence="3" type="ORF">H6P81_005689</name>
</gene>
<feature type="coiled-coil region" evidence="1">
    <location>
        <begin position="130"/>
        <end position="167"/>
    </location>
</feature>
<feature type="region of interest" description="Disordered" evidence="2">
    <location>
        <begin position="79"/>
        <end position="101"/>
    </location>
</feature>
<proteinExistence type="predicted"/>
<dbReference type="AlphaFoldDB" id="A0AAV7EXC3"/>